<feature type="transmembrane region" description="Helical" evidence="2">
    <location>
        <begin position="9"/>
        <end position="29"/>
    </location>
</feature>
<dbReference type="Proteomes" id="UP000189857">
    <property type="component" value="Unassembled WGS sequence"/>
</dbReference>
<proteinExistence type="predicted"/>
<keyword evidence="2" id="KW-1133">Transmembrane helix</keyword>
<sequence>MKQNKKEGIILTIGIIALVIGIFTIITNFKDIFSGKPKNLNTMIVNDYNISDSSLDDKNVSVKFNSSLGEFSKDKFKYFGFFPLGNMYYYTIQLEDNSVMGIAVKKKDISTLKSISNPNLNPVIENNSNMIKFTGRIVNITNKDLKDKYEKFLTDRRIKDNPASTTKIRYIYLDTTVNNTWVRWLAFISTLVGVLILFGNSIISSVNDKSVKKRMKASGRALNIGNSTIDNINDVNPNNKVKESKTPAAPPKLYSAGENYKMMHNNDDDDLSTDKKKSEPEMTIDGKMKTSGYKLIK</sequence>
<gene>
    <name evidence="3" type="ORF">SAMN02745110_00848</name>
</gene>
<dbReference type="EMBL" id="FUXA01000005">
    <property type="protein sequence ID" value="SJZ53866.1"/>
    <property type="molecule type" value="Genomic_DNA"/>
</dbReference>
<feature type="region of interest" description="Disordered" evidence="1">
    <location>
        <begin position="237"/>
        <end position="297"/>
    </location>
</feature>
<dbReference type="RefSeq" id="WP_078786688.1">
    <property type="nucleotide sequence ID" value="NZ_FMTO01000016.1"/>
</dbReference>
<feature type="transmembrane region" description="Helical" evidence="2">
    <location>
        <begin position="184"/>
        <end position="206"/>
    </location>
</feature>
<dbReference type="AlphaFoldDB" id="A0A1T4LGY5"/>
<accession>A0A1T4LGY5</accession>
<keyword evidence="2" id="KW-0812">Transmembrane</keyword>
<evidence type="ECO:0000256" key="2">
    <source>
        <dbReference type="SAM" id="Phobius"/>
    </source>
</evidence>
<feature type="compositionally biased region" description="Basic and acidic residues" evidence="1">
    <location>
        <begin position="272"/>
        <end position="288"/>
    </location>
</feature>
<reference evidence="3 4" key="1">
    <citation type="submission" date="2017-02" db="EMBL/GenBank/DDBJ databases">
        <authorList>
            <person name="Peterson S.W."/>
        </authorList>
    </citation>
    <scope>NUCLEOTIDE SEQUENCE [LARGE SCALE GENOMIC DNA]</scope>
    <source>
        <strain evidence="3 4">ATCC 17233</strain>
    </source>
</reference>
<keyword evidence="2" id="KW-0472">Membrane</keyword>
<protein>
    <submittedName>
        <fullName evidence="3">Uncharacterized protein</fullName>
    </submittedName>
</protein>
<keyword evidence="4" id="KW-1185">Reference proteome</keyword>
<evidence type="ECO:0000256" key="1">
    <source>
        <dbReference type="SAM" id="MobiDB-lite"/>
    </source>
</evidence>
<evidence type="ECO:0000313" key="4">
    <source>
        <dbReference type="Proteomes" id="UP000189857"/>
    </source>
</evidence>
<name>A0A1T4LGY5_9FIRM</name>
<evidence type="ECO:0000313" key="3">
    <source>
        <dbReference type="EMBL" id="SJZ53866.1"/>
    </source>
</evidence>
<organism evidence="3 4">
    <name type="scientific">Eubacterium ruminantium</name>
    <dbReference type="NCBI Taxonomy" id="42322"/>
    <lineage>
        <taxon>Bacteria</taxon>
        <taxon>Bacillati</taxon>
        <taxon>Bacillota</taxon>
        <taxon>Clostridia</taxon>
        <taxon>Eubacteriales</taxon>
        <taxon>Eubacteriaceae</taxon>
        <taxon>Eubacterium</taxon>
    </lineage>
</organism>